<reference evidence="3 4" key="1">
    <citation type="journal article" date="2015" name="Genome Biol. Evol.">
        <title>Comparative Genomics of a Bacterivorous Green Alga Reveals Evolutionary Causalities and Consequences of Phago-Mixotrophic Mode of Nutrition.</title>
        <authorList>
            <person name="Burns J.A."/>
            <person name="Paasch A."/>
            <person name="Narechania A."/>
            <person name="Kim E."/>
        </authorList>
    </citation>
    <scope>NUCLEOTIDE SEQUENCE [LARGE SCALE GENOMIC DNA]</scope>
    <source>
        <strain evidence="3 4">PLY_AMNH</strain>
    </source>
</reference>
<feature type="domain" description="PCIF1 WW" evidence="2">
    <location>
        <begin position="867"/>
        <end position="942"/>
    </location>
</feature>
<feature type="compositionally biased region" description="Polar residues" evidence="1">
    <location>
        <begin position="208"/>
        <end position="217"/>
    </location>
</feature>
<proteinExistence type="predicted"/>
<comment type="caution">
    <text evidence="3">The sequence shown here is derived from an EMBL/GenBank/DDBJ whole genome shotgun (WGS) entry which is preliminary data.</text>
</comment>
<dbReference type="AlphaFoldDB" id="A0AAE0BNR0"/>
<feature type="compositionally biased region" description="Basic and acidic residues" evidence="1">
    <location>
        <begin position="45"/>
        <end position="61"/>
    </location>
</feature>
<organism evidence="3 4">
    <name type="scientific">Cymbomonas tetramitiformis</name>
    <dbReference type="NCBI Taxonomy" id="36881"/>
    <lineage>
        <taxon>Eukaryota</taxon>
        <taxon>Viridiplantae</taxon>
        <taxon>Chlorophyta</taxon>
        <taxon>Pyramimonadophyceae</taxon>
        <taxon>Pyramimonadales</taxon>
        <taxon>Pyramimonadaceae</taxon>
        <taxon>Cymbomonas</taxon>
    </lineage>
</organism>
<gene>
    <name evidence="3" type="ORF">CYMTET_50179</name>
</gene>
<evidence type="ECO:0000313" key="3">
    <source>
        <dbReference type="EMBL" id="KAK3239926.1"/>
    </source>
</evidence>
<accession>A0AAE0BNR0</accession>
<name>A0AAE0BNR0_9CHLO</name>
<dbReference type="EMBL" id="LGRX02033781">
    <property type="protein sequence ID" value="KAK3239926.1"/>
    <property type="molecule type" value="Genomic_DNA"/>
</dbReference>
<feature type="compositionally biased region" description="Basic and acidic residues" evidence="1">
    <location>
        <begin position="218"/>
        <end position="230"/>
    </location>
</feature>
<evidence type="ECO:0000256" key="1">
    <source>
        <dbReference type="SAM" id="MobiDB-lite"/>
    </source>
</evidence>
<sequence>MDPQNGPPKNPKDKEAQDLRDPEKEEDDEEADGAQHSEDSEEEWERVHDTRESTPEREQQPHECPPPLTEPKRADIGEDRLHMLTLNIAGQSDACLDLAEVNKDRANNQQGLPVVVLTEVKHAHDSAMRRFRDMQYTAIGTKAETQATKGNERAVKDGELPTAMVGGTSNRAATDLLMSKKDRKARNKVILKMRAYKTTKQQLRDTHTGQQTLQNLKQGDREGPSDRDEANTEEWLEWLTDEAKKERSAAHKVVKPHWQQAKQRHNDKTVREYWNNQKRYHKRIYAKAQETGHAPTTNIQALQDREGNLAVGQGVIADALADHIAHSAPYRMEHRSPPNPNPPPWEDPAQVEHLTKAARPKTTGLDLTISRQRYGKAGILALAQEGSREKRNTLRQLTRVTNAIEDANVSGQELRGLYVDFENAYGSVDQNKLLHIMEYLGIPEDLTQVAFSKWSELKISLTKSAVTGIKNGVQICEKLHADLKTIGLKLFAHFPDLAFLITPDGQHVLREQRIRKQCTDAALKTDKDTIARGLAHLYPYSCEAQPRNLVAPGDFCASNANRQLQQQYRNTPRAGPLDSHTMWTTLPHLSTEQLHARMAEWEARLVPMEEIHRLLSLHPLTRISETEDPEQGHQDGEEGQVLNNRAQPRWADGMDTMAEKLETCHFARGQTVDRPKEVVAVRTFLVNPEDPHSLITQYRTQWHHPEGEDSYTWSAQETIADYLRLAKKRGQSATTLPTLKRRLKMRGTKVTHPKGLRELLAGGPHTGRACPTLNASNLTLDPTETNPEQGIADNREHFCQIRLEGELAHSYHRNGKYIGTLTKEKLGRLHVRYIQAVGTPNSQTPHQSTLRTELWEDHKIRVSTSEEEIGHLLIRYSSKEEKEERKKNLQNHWTFPAQMQRALQQAFGISTELFASPLNIHHNTSSYFAKYERDKVFGARGSA</sequence>
<protein>
    <recommendedName>
        <fullName evidence="2">PCIF1 WW domain-containing protein</fullName>
    </recommendedName>
</protein>
<dbReference type="InterPro" id="IPR022035">
    <property type="entry name" value="PCIF1_WW"/>
</dbReference>
<keyword evidence="4" id="KW-1185">Reference proteome</keyword>
<dbReference type="Pfam" id="PF12237">
    <property type="entry name" value="PCIF1_WW"/>
    <property type="match status" value="1"/>
</dbReference>
<feature type="region of interest" description="Disordered" evidence="1">
    <location>
        <begin position="199"/>
        <end position="231"/>
    </location>
</feature>
<dbReference type="Proteomes" id="UP001190700">
    <property type="component" value="Unassembled WGS sequence"/>
</dbReference>
<evidence type="ECO:0000259" key="2">
    <source>
        <dbReference type="Pfam" id="PF12237"/>
    </source>
</evidence>
<evidence type="ECO:0000313" key="4">
    <source>
        <dbReference type="Proteomes" id="UP001190700"/>
    </source>
</evidence>
<feature type="compositionally biased region" description="Basic and acidic residues" evidence="1">
    <location>
        <begin position="10"/>
        <end position="23"/>
    </location>
</feature>
<feature type="region of interest" description="Disordered" evidence="1">
    <location>
        <begin position="1"/>
        <end position="73"/>
    </location>
</feature>